<dbReference type="InterPro" id="IPR028994">
    <property type="entry name" value="Integrin_alpha_N"/>
</dbReference>
<feature type="domain" description="PKD" evidence="3">
    <location>
        <begin position="1858"/>
        <end position="1943"/>
    </location>
</feature>
<dbReference type="Gene3D" id="2.60.40.10">
    <property type="entry name" value="Immunoglobulins"/>
    <property type="match status" value="4"/>
</dbReference>
<feature type="domain" description="CBM6" evidence="4">
    <location>
        <begin position="649"/>
        <end position="774"/>
    </location>
</feature>
<proteinExistence type="predicted"/>
<dbReference type="InterPro" id="IPR022409">
    <property type="entry name" value="PKD/Chitinase_dom"/>
</dbReference>
<reference evidence="5" key="1">
    <citation type="journal article" date="2020" name="mSystems">
        <title>Genome- and Community-Level Interaction Insights into Carbon Utilization and Element Cycling Functions of Hydrothermarchaeota in Hydrothermal Sediment.</title>
        <authorList>
            <person name="Zhou Z."/>
            <person name="Liu Y."/>
            <person name="Xu W."/>
            <person name="Pan J."/>
            <person name="Luo Z.H."/>
            <person name="Li M."/>
        </authorList>
    </citation>
    <scope>NUCLEOTIDE SEQUENCE [LARGE SCALE GENOMIC DNA]</scope>
    <source>
        <strain evidence="5">HyVt-345</strain>
    </source>
</reference>
<evidence type="ECO:0000259" key="4">
    <source>
        <dbReference type="PROSITE" id="PS51175"/>
    </source>
</evidence>
<dbReference type="InterPro" id="IPR006584">
    <property type="entry name" value="Cellulose-bd_IV"/>
</dbReference>
<dbReference type="Proteomes" id="UP000886191">
    <property type="component" value="Unassembled WGS sequence"/>
</dbReference>
<feature type="region of interest" description="Disordered" evidence="2">
    <location>
        <begin position="175"/>
        <end position="198"/>
    </location>
</feature>
<name>A0A831QSM8_9FLAO</name>
<dbReference type="SUPFAM" id="SSF50952">
    <property type="entry name" value="Soluble quinoprotein glucose dehydrogenase"/>
    <property type="match status" value="1"/>
</dbReference>
<keyword evidence="1" id="KW-0732">Signal</keyword>
<dbReference type="Gene3D" id="2.60.40.1220">
    <property type="match status" value="1"/>
</dbReference>
<dbReference type="SUPFAM" id="SSF69318">
    <property type="entry name" value="Integrin alpha N-terminal domain"/>
    <property type="match status" value="1"/>
</dbReference>
<dbReference type="Pfam" id="PF18911">
    <property type="entry name" value="PKD_4"/>
    <property type="match status" value="2"/>
</dbReference>
<protein>
    <submittedName>
        <fullName evidence="5">PKD domain-containing protein</fullName>
    </submittedName>
</protein>
<dbReference type="CDD" id="cd00146">
    <property type="entry name" value="PKD"/>
    <property type="match status" value="3"/>
</dbReference>
<dbReference type="Gene3D" id="2.60.120.430">
    <property type="entry name" value="Galactose-binding lectin"/>
    <property type="match status" value="2"/>
</dbReference>
<dbReference type="PANTHER" id="PTHR19328">
    <property type="entry name" value="HEDGEHOG-INTERACTING PROTEIN"/>
    <property type="match status" value="1"/>
</dbReference>
<evidence type="ECO:0000259" key="3">
    <source>
        <dbReference type="PROSITE" id="PS50093"/>
    </source>
</evidence>
<dbReference type="InterPro" id="IPR013783">
    <property type="entry name" value="Ig-like_fold"/>
</dbReference>
<evidence type="ECO:0000313" key="5">
    <source>
        <dbReference type="EMBL" id="HEA22409.1"/>
    </source>
</evidence>
<dbReference type="Pfam" id="PF22352">
    <property type="entry name" value="K319L-like_PKD"/>
    <property type="match status" value="2"/>
</dbReference>
<dbReference type="Gene3D" id="2.60.120.260">
    <property type="entry name" value="Galactose-binding domain-like"/>
    <property type="match status" value="1"/>
</dbReference>
<dbReference type="Pfam" id="PF07995">
    <property type="entry name" value="GSDH"/>
    <property type="match status" value="1"/>
</dbReference>
<dbReference type="PANTHER" id="PTHR19328:SF75">
    <property type="entry name" value="ALDOSE SUGAR DEHYDROGENASE YLII"/>
    <property type="match status" value="1"/>
</dbReference>
<organism evidence="5">
    <name type="scientific">Pricia antarctica</name>
    <dbReference type="NCBI Taxonomy" id="641691"/>
    <lineage>
        <taxon>Bacteria</taxon>
        <taxon>Pseudomonadati</taxon>
        <taxon>Bacteroidota</taxon>
        <taxon>Flavobacteriia</taxon>
        <taxon>Flavobacteriales</taxon>
        <taxon>Flavobacteriaceae</taxon>
        <taxon>Pricia</taxon>
    </lineage>
</organism>
<dbReference type="PROSITE" id="PS51175">
    <property type="entry name" value="CBM6"/>
    <property type="match status" value="1"/>
</dbReference>
<evidence type="ECO:0000256" key="1">
    <source>
        <dbReference type="ARBA" id="ARBA00022729"/>
    </source>
</evidence>
<dbReference type="EMBL" id="DRGL01000059">
    <property type="protein sequence ID" value="HEA22409.1"/>
    <property type="molecule type" value="Genomic_DNA"/>
</dbReference>
<dbReference type="InterPro" id="IPR021720">
    <property type="entry name" value="Malectin_dom"/>
</dbReference>
<dbReference type="InterPro" id="IPR035986">
    <property type="entry name" value="PKD_dom_sf"/>
</dbReference>
<dbReference type="InterPro" id="IPR008979">
    <property type="entry name" value="Galactose-bd-like_sf"/>
</dbReference>
<dbReference type="SUPFAM" id="SSF49299">
    <property type="entry name" value="PKD domain"/>
    <property type="match status" value="4"/>
</dbReference>
<dbReference type="SUPFAM" id="SSF49785">
    <property type="entry name" value="Galactose-binding domain-like"/>
    <property type="match status" value="1"/>
</dbReference>
<evidence type="ECO:0000256" key="2">
    <source>
        <dbReference type="SAM" id="MobiDB-lite"/>
    </source>
</evidence>
<dbReference type="GO" id="GO:0030246">
    <property type="term" value="F:carbohydrate binding"/>
    <property type="evidence" value="ECO:0007669"/>
    <property type="project" value="InterPro"/>
</dbReference>
<feature type="compositionally biased region" description="Low complexity" evidence="2">
    <location>
        <begin position="188"/>
        <end position="198"/>
    </location>
</feature>
<dbReference type="InterPro" id="IPR011041">
    <property type="entry name" value="Quinoprot_gluc/sorb_DH_b-prop"/>
</dbReference>
<accession>A0A831QSM8</accession>
<dbReference type="Pfam" id="PF03422">
    <property type="entry name" value="CBM_6"/>
    <property type="match status" value="1"/>
</dbReference>
<comment type="caution">
    <text evidence="5">The sequence shown here is derived from an EMBL/GenBank/DDBJ whole genome shotgun (WGS) entry which is preliminary data.</text>
</comment>
<dbReference type="InterPro" id="IPR000601">
    <property type="entry name" value="PKD_dom"/>
</dbReference>
<sequence length="2032" mass="219843">MIMKKLYPTNRLLLAFFFVMIGFIQINAQLPTSFQRADIVTGLSNATTFKFAPDGRIFIVDRYGELLIYNPNTNLTTSAGTLPVFHELEDGFLGLAFDPNFATNNFVYLHFSPIAVVKNRVSRFTMNGNLLDLGSEVILLEWDTQRDEYYHAAGDLDFDSQGNLYIATGDNSNHSQYANLNENDENNSSENTSSSTNDLRGKILRITPQPNGTYSIPPGNLFPPGTALTRPEIYVMGARNPYRIFVDKENDDWLFWGEVGPDANEASTEGPEGRDEINLVKEAGNYGWPYFAAENIPYQNTYSNPRFFYDPQAPVNISTWRNGLENLPPAQPSWIDFFHRSYCSGPRYTYDATLTDQQRLPSIFDGVYFYFDFNTSRIFAVEMDEDGNILSDEPFAPSVFPNSRDGFLDMQIGPDGYMYILAYGTGCCPQNSTGSGKLIKVSYTGEVTNSSPIVELSADRTDGSLPLTVNFSSEGTTDADGDSPLSYSWDFDSNGTPDATGPNTSFTYTTAGNFNAQLVVEDGNGGRGVKNITIYAGNNKATFTYNNPPRGALVNWDDDISFDITVTDTEDGSTATSEIDCNDVNVVPALGHLNHFHDDLTLSGCPQTINLKSEGHNIDGDADIFFVIGTNYTDAGGLTSFDQLILHPKRKEAEYYDADSGTTIIPNSDELEGGSEAIRVDANGFIMFEGRNLRNMTAVKYRVLSDASGNSIELRTGSATGPLLATTQIPDTSNEWVNVQTPITDPGTTNDLYFVFKGTIGQSDIFDLNYVEFIGTGVSEDSTPPKVNKVLSASATQVTVEFSEYMDKASAELLSNYSIDNGVSISSAVLLDDNRTVALTTSVLDNDTPYSLNVGTVQNESGLTLVPDNFPFSIFGEVRINVGGPQTLVGGQTFIADRYASGGTLFSNEVPIAGTTDDTLYQTERYGTYSYEIPVSIAGDYDIRLHFAEIFYGAPSGGAAGAAGSRIFNVSIEGNPVLNNFDILSETASATALIKAFDNVSISDGFASIVFSSITESPKISGIEVLSPDTFEGGGETDADITITSPSNGWNVNQPFEVAFRVENWTVNEGDTHLHYYVDGTLVDRYYNYEPIPIEGYSLGEHTIRVELFNADHTPTGVFDEVTVNITGEVSCNETAFPDSWTVHQLEENEYTVVYTLADYDLDGDGLKDIVTGGWWFKNPGTASGDWVKSTIGGVFGNVAHVYDFDGDGDMDLLGTTGRYTNAILVWAQNDGAGNFTVFENIPAGDTDYREPFLAGIAGGVFDVGGPYQMAINWNGAESTGSPVQMLTPSDDPTTGTWTLVDISQDSSGEDIQAGDIDQDNDLDLFQGINWLRNNGGGNFETFETGIDYRSTPDRAQLADFDRDGDLDAVVGQLGVNGTGNQFEFAWFESQEEDRTQPWVKNVLDTGIQGSLSVFATDIDFDGDKDIVVGEWRGEHRLLAFENDLCGSGEFTLRVLDDGGLDLEHHDGARVTDIDNDGDLDVISNGWLNDLIPRIYENTTAPIIDDSPIAIAGEDRTVQPETNFTLTGSGSDPDGGDIVSYLWSIQSSPEGDTASLTGAETTEVTVTNAIEGTYVFRLTVTDDELDTGIDEVTITVGSGTIVDGNANRINSGGPAFTLAGTEWAMDQNFNGGSTFTNEIPIANTTNPQLYQTERFRSSGSGSLIYEIPVANGAHDVNLHFAEIYFGVPGAGSAGGAGSRVFNIDVEGQRIENYDIFVAAEGGARAVIESFTGVNVTDESLTITLIPITEYPKISGIEIIEPLVAGAPVADAGADQEISLPQNSVVLIGTGTDADGGEISFGWTQQSGPDATLVGADTAELSVSNMLPGTYVFRLNVTDDEGDSDFDEVSVTVLPEGGILAVAEAAPTTGNAPLEVTFTGSNSLGEITSYLWDFKDGNTSAQADPANIFIAEGTYDVELTVTDAGGVANTTTISIVVSDTAEGDVIGVFLEQNPPKNGIAIIRVLNQPENFMMLGMNVHDLQGRLLNSYLPEDILVNDNRYEVPVHILKPGLYFFEIAVNQGEPITLKVLIKN</sequence>
<dbReference type="Pfam" id="PF11721">
    <property type="entry name" value="Malectin"/>
    <property type="match status" value="2"/>
</dbReference>
<dbReference type="InterPro" id="IPR011042">
    <property type="entry name" value="6-blade_b-propeller_TolB-like"/>
</dbReference>
<dbReference type="Gene3D" id="2.120.10.30">
    <property type="entry name" value="TolB, C-terminal domain"/>
    <property type="match status" value="1"/>
</dbReference>
<dbReference type="PROSITE" id="PS50093">
    <property type="entry name" value="PKD"/>
    <property type="match status" value="2"/>
</dbReference>
<dbReference type="SMART" id="SM00089">
    <property type="entry name" value="PKD"/>
    <property type="match status" value="4"/>
</dbReference>
<feature type="domain" description="PKD" evidence="3">
    <location>
        <begin position="452"/>
        <end position="534"/>
    </location>
</feature>
<gene>
    <name evidence="5" type="ORF">ENH87_16030</name>
</gene>
<dbReference type="CDD" id="cd04084">
    <property type="entry name" value="CBM6_xylanase-like"/>
    <property type="match status" value="1"/>
</dbReference>
<dbReference type="InterPro" id="IPR012938">
    <property type="entry name" value="Glc/Sorbosone_DH"/>
</dbReference>
<dbReference type="InterPro" id="IPR005084">
    <property type="entry name" value="CBM6"/>
</dbReference>
<dbReference type="SMART" id="SM00606">
    <property type="entry name" value="CBD_IV"/>
    <property type="match status" value="1"/>
</dbReference>
<dbReference type="InterPro" id="IPR014755">
    <property type="entry name" value="Cu-Rt/internalin_Ig-like"/>
</dbReference>